<dbReference type="Proteomes" id="UP000443153">
    <property type="component" value="Unassembled WGS sequence"/>
</dbReference>
<dbReference type="EMBL" id="WKJH01000002">
    <property type="protein sequence ID" value="MRX63514.1"/>
    <property type="molecule type" value="Genomic_DNA"/>
</dbReference>
<protein>
    <recommendedName>
        <fullName evidence="3">TonB C-terminal domain-containing protein</fullName>
    </recommendedName>
</protein>
<organism evidence="1 2">
    <name type="scientific">Maribacter luteus</name>
    <dbReference type="NCBI Taxonomy" id="2594478"/>
    <lineage>
        <taxon>Bacteria</taxon>
        <taxon>Pseudomonadati</taxon>
        <taxon>Bacteroidota</taxon>
        <taxon>Flavobacteriia</taxon>
        <taxon>Flavobacteriales</taxon>
        <taxon>Flavobacteriaceae</taxon>
        <taxon>Maribacter</taxon>
    </lineage>
</organism>
<name>A0A6I2MMW0_9FLAO</name>
<comment type="caution">
    <text evidence="1">The sequence shown here is derived from an EMBL/GenBank/DDBJ whole genome shotgun (WGS) entry which is preliminary data.</text>
</comment>
<proteinExistence type="predicted"/>
<dbReference type="PROSITE" id="PS51257">
    <property type="entry name" value="PROKAR_LIPOPROTEIN"/>
    <property type="match status" value="1"/>
</dbReference>
<sequence length="112" mass="12366">MKKIGLLLVAILFLGSGCIYANNKPISTKKLTTQISKILMNNPIPDDIKGSVAELRLAIDSFGEIQILSVNTTDKKLESYLKENIEDNMVNLGTFKPGKVYRIPVLISADKE</sequence>
<gene>
    <name evidence="1" type="ORF">GJ691_04965</name>
</gene>
<dbReference type="OrthoDB" id="1438042at2"/>
<keyword evidence="2" id="KW-1185">Reference proteome</keyword>
<reference evidence="1 2" key="1">
    <citation type="submission" date="2019-11" db="EMBL/GenBank/DDBJ databases">
        <title>Maribacter lutea sp. nov., a marine bacterium isolated from intertidal sand.</title>
        <authorList>
            <person name="Liu A."/>
        </authorList>
    </citation>
    <scope>NUCLEOTIDE SEQUENCE [LARGE SCALE GENOMIC DNA]</scope>
    <source>
        <strain evidence="1 2">RZ05</strain>
    </source>
</reference>
<dbReference type="RefSeq" id="WP_154364392.1">
    <property type="nucleotide sequence ID" value="NZ_WKJH01000002.1"/>
</dbReference>
<evidence type="ECO:0008006" key="3">
    <source>
        <dbReference type="Google" id="ProtNLM"/>
    </source>
</evidence>
<dbReference type="AlphaFoldDB" id="A0A6I2MMW0"/>
<accession>A0A6I2MMW0</accession>
<evidence type="ECO:0000313" key="2">
    <source>
        <dbReference type="Proteomes" id="UP000443153"/>
    </source>
</evidence>
<evidence type="ECO:0000313" key="1">
    <source>
        <dbReference type="EMBL" id="MRX63514.1"/>
    </source>
</evidence>